<evidence type="ECO:0000313" key="2">
    <source>
        <dbReference type="Proteomes" id="UP000179616"/>
    </source>
</evidence>
<organism evidence="1 2">
    <name type="scientific">Mycobacteroides franklinii</name>
    <dbReference type="NCBI Taxonomy" id="948102"/>
    <lineage>
        <taxon>Bacteria</taxon>
        <taxon>Bacillati</taxon>
        <taxon>Actinomycetota</taxon>
        <taxon>Actinomycetes</taxon>
        <taxon>Mycobacteriales</taxon>
        <taxon>Mycobacteriaceae</taxon>
        <taxon>Mycobacteroides</taxon>
    </lineage>
</organism>
<dbReference type="OrthoDB" id="5186446at2"/>
<dbReference type="AlphaFoldDB" id="A0A1S1L805"/>
<dbReference type="EMBL" id="MLIK01000019">
    <property type="protein sequence ID" value="OHU21946.1"/>
    <property type="molecule type" value="Genomic_DNA"/>
</dbReference>
<gene>
    <name evidence="1" type="ORF">BKG76_15480</name>
</gene>
<evidence type="ECO:0000313" key="1">
    <source>
        <dbReference type="EMBL" id="OHU21946.1"/>
    </source>
</evidence>
<dbReference type="SUPFAM" id="SSF50475">
    <property type="entry name" value="FMN-binding split barrel"/>
    <property type="match status" value="1"/>
</dbReference>
<dbReference type="STRING" id="948102.BKG76_15480"/>
<comment type="caution">
    <text evidence="1">The sequence shown here is derived from an EMBL/GenBank/DDBJ whole genome shotgun (WGS) entry which is preliminary data.</text>
</comment>
<proteinExistence type="predicted"/>
<dbReference type="Proteomes" id="UP000179616">
    <property type="component" value="Unassembled WGS sequence"/>
</dbReference>
<protein>
    <recommendedName>
        <fullName evidence="3">Nitroreductase family deazaflavin-dependent oxidoreductase</fullName>
    </recommendedName>
</protein>
<dbReference type="RefSeq" id="WP_070938403.1">
    <property type="nucleotide sequence ID" value="NZ_MLIK01000019.1"/>
</dbReference>
<dbReference type="Pfam" id="PF04075">
    <property type="entry name" value="F420H2_quin_red"/>
    <property type="match status" value="1"/>
</dbReference>
<evidence type="ECO:0008006" key="3">
    <source>
        <dbReference type="Google" id="ProtNLM"/>
    </source>
</evidence>
<reference evidence="1 2" key="1">
    <citation type="submission" date="2016-10" db="EMBL/GenBank/DDBJ databases">
        <title>Evaluation of Human, Veterinary and Environmental Mycobacterium chelonae Isolates by Core Genome Phylogenomic Analysis, Targeted Gene Comparison, and Anti-microbial Susceptibility Patterns: A Tale of Mistaken Identities.</title>
        <authorList>
            <person name="Fogelson S.B."/>
            <person name="Camus A.C."/>
            <person name="Lorenz W."/>
            <person name="Vasireddy R."/>
            <person name="Vasireddy S."/>
            <person name="Smith T."/>
            <person name="Brown-Elliott B.A."/>
            <person name="Wallace R.J.Jr."/>
            <person name="Hasan N.A."/>
            <person name="Reischl U."/>
            <person name="Sanchez S."/>
        </authorList>
    </citation>
    <scope>NUCLEOTIDE SEQUENCE [LARGE SCALE GENOMIC DNA]</scope>
    <source>
        <strain evidence="1 2">1559</strain>
    </source>
</reference>
<dbReference type="InterPro" id="IPR012349">
    <property type="entry name" value="Split_barrel_FMN-bd"/>
</dbReference>
<accession>A0A1S1L805</accession>
<dbReference type="Gene3D" id="2.30.110.10">
    <property type="entry name" value="Electron Transport, Fmn-binding Protein, Chain A"/>
    <property type="match status" value="1"/>
</dbReference>
<dbReference type="GO" id="GO:0016491">
    <property type="term" value="F:oxidoreductase activity"/>
    <property type="evidence" value="ECO:0007669"/>
    <property type="project" value="InterPro"/>
</dbReference>
<sequence>MAYLKPPWFVKNIFNKVAMVANIGETLTITKRVSGELQQIPVATVDVDGIKYVVSTRGESQWVKNIRANPQVTLTVKGASTAYTATEVPVADRAPIIAAYKPKAGKVVDGYFAQLPDDADHPTFALKPA</sequence>
<dbReference type="GeneID" id="57168212"/>
<name>A0A1S1L805_9MYCO</name>
<dbReference type="InterPro" id="IPR004378">
    <property type="entry name" value="F420H2_quin_Rdtase"/>
</dbReference>